<dbReference type="InterPro" id="IPR036886">
    <property type="entry name" value="Villin_headpiece_dom_sf"/>
</dbReference>
<protein>
    <recommendedName>
        <fullName evidence="3">HP domain-containing protein</fullName>
    </recommendedName>
</protein>
<name>A0AAN7TME1_9MYCE</name>
<feature type="compositionally biased region" description="Basic and acidic residues" evidence="2">
    <location>
        <begin position="372"/>
        <end position="564"/>
    </location>
</feature>
<gene>
    <name evidence="4" type="ORF">RB653_006617</name>
</gene>
<feature type="region of interest" description="Disordered" evidence="2">
    <location>
        <begin position="372"/>
        <end position="745"/>
    </location>
</feature>
<dbReference type="GO" id="GO:0008154">
    <property type="term" value="P:actin polymerization or depolymerization"/>
    <property type="evidence" value="ECO:0007669"/>
    <property type="project" value="TreeGrafter"/>
</dbReference>
<dbReference type="PRINTS" id="PR00597">
    <property type="entry name" value="GELSOLIN"/>
</dbReference>
<accession>A0AAN7TME1</accession>
<keyword evidence="1" id="KW-0677">Repeat</keyword>
<dbReference type="Proteomes" id="UP001344447">
    <property type="component" value="Unassembled WGS sequence"/>
</dbReference>
<dbReference type="PANTHER" id="PTHR11977">
    <property type="entry name" value="VILLIN"/>
    <property type="match status" value="1"/>
</dbReference>
<dbReference type="GO" id="GO:0015629">
    <property type="term" value="C:actin cytoskeleton"/>
    <property type="evidence" value="ECO:0007669"/>
    <property type="project" value="TreeGrafter"/>
</dbReference>
<evidence type="ECO:0000313" key="4">
    <source>
        <dbReference type="EMBL" id="KAK5575484.1"/>
    </source>
</evidence>
<dbReference type="GO" id="GO:0005737">
    <property type="term" value="C:cytoplasm"/>
    <property type="evidence" value="ECO:0007669"/>
    <property type="project" value="TreeGrafter"/>
</dbReference>
<dbReference type="EMBL" id="JAVFKY010000005">
    <property type="protein sequence ID" value="KAK5575484.1"/>
    <property type="molecule type" value="Genomic_DNA"/>
</dbReference>
<dbReference type="SUPFAM" id="SSF47050">
    <property type="entry name" value="VHP, Villin headpiece domain"/>
    <property type="match status" value="1"/>
</dbReference>
<dbReference type="GO" id="GO:0051014">
    <property type="term" value="P:actin filament severing"/>
    <property type="evidence" value="ECO:0007669"/>
    <property type="project" value="TreeGrafter"/>
</dbReference>
<dbReference type="GO" id="GO:0051016">
    <property type="term" value="P:barbed-end actin filament capping"/>
    <property type="evidence" value="ECO:0007669"/>
    <property type="project" value="TreeGrafter"/>
</dbReference>
<dbReference type="PANTHER" id="PTHR11977:SF51">
    <property type="entry name" value="PROTEIN FLIGHTLESS-1 HOMOLOG"/>
    <property type="match status" value="1"/>
</dbReference>
<dbReference type="SMART" id="SM00262">
    <property type="entry name" value="GEL"/>
    <property type="match status" value="5"/>
</dbReference>
<evidence type="ECO:0000256" key="2">
    <source>
        <dbReference type="SAM" id="MobiDB-lite"/>
    </source>
</evidence>
<dbReference type="InterPro" id="IPR029006">
    <property type="entry name" value="ADF-H/Gelsolin-like_dom_sf"/>
</dbReference>
<feature type="domain" description="HP" evidence="3">
    <location>
        <begin position="1475"/>
        <end position="1537"/>
    </location>
</feature>
<dbReference type="SUPFAM" id="SSF55753">
    <property type="entry name" value="Actin depolymerizing proteins"/>
    <property type="match status" value="5"/>
</dbReference>
<feature type="compositionally biased region" description="Low complexity" evidence="2">
    <location>
        <begin position="669"/>
        <end position="680"/>
    </location>
</feature>
<dbReference type="Pfam" id="PF00626">
    <property type="entry name" value="Gelsolin"/>
    <property type="match status" value="3"/>
</dbReference>
<feature type="compositionally biased region" description="Basic and acidic residues" evidence="2">
    <location>
        <begin position="132"/>
        <end position="355"/>
    </location>
</feature>
<evidence type="ECO:0000313" key="5">
    <source>
        <dbReference type="Proteomes" id="UP001344447"/>
    </source>
</evidence>
<feature type="compositionally biased region" description="Low complexity" evidence="2">
    <location>
        <begin position="97"/>
        <end position="124"/>
    </location>
</feature>
<feature type="compositionally biased region" description="Low complexity" evidence="2">
    <location>
        <begin position="702"/>
        <end position="736"/>
    </location>
</feature>
<organism evidence="4 5">
    <name type="scientific">Dictyostelium firmibasis</name>
    <dbReference type="NCBI Taxonomy" id="79012"/>
    <lineage>
        <taxon>Eukaryota</taxon>
        <taxon>Amoebozoa</taxon>
        <taxon>Evosea</taxon>
        <taxon>Eumycetozoa</taxon>
        <taxon>Dictyostelia</taxon>
        <taxon>Dictyosteliales</taxon>
        <taxon>Dictyosteliaceae</taxon>
        <taxon>Dictyostelium</taxon>
    </lineage>
</organism>
<feature type="region of interest" description="Disordered" evidence="2">
    <location>
        <begin position="1"/>
        <end position="355"/>
    </location>
</feature>
<feature type="compositionally biased region" description="Basic and acidic residues" evidence="2">
    <location>
        <begin position="571"/>
        <end position="636"/>
    </location>
</feature>
<sequence>MDEERKKRLEDLKQQSLELEKEAQEREKRNEERKKAREEQQRLAAEQEKKDEEERLKKQKEREERRKKREEDEKILKEEMEKLESDKANRITSPKTPTSSIALSPSNSSYSISENSGGDSSSTLLSAQAISAKEEREKRRKELEEEAKKLELEQQRIREEREKRKEERRLQQEEEQRKLQELLDKKESDKIERSKQQEQQEQQEKELANKLEKERSDKELVDKQQEKERLEKEEKEKQEEKERLEKELKEKELKDKLEKEKLEKEEKERLEKEKKEKEEKELAEKLAAEQKEKEEKEQKEKQQEKERQEKELSDKLAKEQKEKEEKEQKEKEEKERQEKELSDKLAKEQKEKEEKELALKLEKELQEKELADKLAKDQKEKEEKELAEKLAKDQKEKEEKEKEKQEKELADKLEKEKLEKEEKELAEKLAIEQKEKEEKQQKELKEKEEKDLADKLVSEQKEKEEKERLEKEVKEKEEKEAAEATAKKQKEEKEKQEKEAAEAAAKQQKEKEENERLEKEKQEKEAAEAATAKQEKEKEENERLEKEKKEKEAKEKEEKVKQEQEAATAKQQKEKEEKEKERIEKEKKEKELKLKQEKEQKEKELKLKQEREFAEKEERDRLEREKISKSVEKETKSSSITDQFKLSIEKQLQNQLENKKKPTAVTEDNNNNSTSTLSSLTRDRAKIKGRQAPSKSHKVPGSTITSSNNESTTSSNEPSLLSKALENNNSNESSPTTKKKIVLPPGAVGGIMGSMASLAMEAQRKKMEIDNNKLLSNVLKDEPAAPNFVRGRSQSVSVTSTLKQDPNKFLNHKKSVDTYSGLRARLIHCKGKKRILTKEVEISLNSLNKMDAFVLDCGIENSNVGGESVDSNSHSTIFTWYGSKSTANKKAKAVAIAEIIKSHERGGHATIIKLDEGDDNELFYKRIGGDATHKSTINPDGGDDLEAELNWASSFTLLKYNSDNDQLVNVETKSLSMELLASDSYYILDTVSEFYEWSGRNVDQSLKDSFHKKCQERLKNNKHRQPWVESVLLSEGGETVLFREKFFDWPDLSHEVSLQRMGFGKKRVFDVSIPYEKKSPAKMNQFEVREMIEIERAEEILKSDGSGEYEIWYIENCKSYPLPKEEYGHFFSGCCYLIRYTYTKWNALKYAIYYWQGADASRQDVGSSSLLSKDLYIETSARGECSQDPERQGRETNHFNMIFNGRMVVHRGDRDSYQFNTTDSARMYHVFGKRSNTITASQTTKSSSTSLNSRDCFIVTDGSNLTYIWESKGSSKQLKEESSKLASLSNSISKSKTNPTITIVKEGSEPDQFWKLIGGNGKYANFDYIHQNIPTDWENQIKLFAVVNTGTIIRADEIYRFSQYDLTPSKVYLLDNRKNIFVWSGLRAQEKEKKRGMEIAIDYVKYLDDSRSENDVLFITQGEEPLAFTSYFHCWDSFRLNSNNNNNNSSNNNIADGADEIADGASPKNAVNLLKKYYQVLPFEKLIEKNTPPEIDRSVLEMYLSDEDFEKHLGSRAEWDALPAWKKTEKKKVSGLF</sequence>
<keyword evidence="5" id="KW-1185">Reference proteome</keyword>
<dbReference type="GO" id="GO:0051015">
    <property type="term" value="F:actin filament binding"/>
    <property type="evidence" value="ECO:0007669"/>
    <property type="project" value="InterPro"/>
</dbReference>
<feature type="compositionally biased region" description="Basic and acidic residues" evidence="2">
    <location>
        <begin position="1"/>
        <end position="89"/>
    </location>
</feature>
<dbReference type="InterPro" id="IPR003128">
    <property type="entry name" value="Villin_headpiece"/>
</dbReference>
<dbReference type="PROSITE" id="PS51089">
    <property type="entry name" value="HP"/>
    <property type="match status" value="1"/>
</dbReference>
<evidence type="ECO:0000259" key="3">
    <source>
        <dbReference type="PROSITE" id="PS51089"/>
    </source>
</evidence>
<evidence type="ECO:0000256" key="1">
    <source>
        <dbReference type="ARBA" id="ARBA00022737"/>
    </source>
</evidence>
<comment type="caution">
    <text evidence="4">The sequence shown here is derived from an EMBL/GenBank/DDBJ whole genome shotgun (WGS) entry which is preliminary data.</text>
</comment>
<dbReference type="InterPro" id="IPR007122">
    <property type="entry name" value="Villin/Gelsolin"/>
</dbReference>
<dbReference type="InterPro" id="IPR007123">
    <property type="entry name" value="Gelsolin-like_dom"/>
</dbReference>
<reference evidence="4 5" key="1">
    <citation type="submission" date="2023-11" db="EMBL/GenBank/DDBJ databases">
        <title>Dfirmibasis_genome.</title>
        <authorList>
            <person name="Edelbroek B."/>
            <person name="Kjellin J."/>
            <person name="Jerlstrom-Hultqvist J."/>
            <person name="Soderbom F."/>
        </authorList>
    </citation>
    <scope>NUCLEOTIDE SEQUENCE [LARGE SCALE GENOMIC DNA]</scope>
    <source>
        <strain evidence="4 5">TNS-C-14</strain>
    </source>
</reference>
<dbReference type="Gene3D" id="3.40.20.10">
    <property type="entry name" value="Severin"/>
    <property type="match status" value="5"/>
</dbReference>
<dbReference type="GO" id="GO:0005546">
    <property type="term" value="F:phosphatidylinositol-4,5-bisphosphate binding"/>
    <property type="evidence" value="ECO:0007669"/>
    <property type="project" value="TreeGrafter"/>
</dbReference>
<dbReference type="SMART" id="SM00153">
    <property type="entry name" value="VHP"/>
    <property type="match status" value="1"/>
</dbReference>
<proteinExistence type="predicted"/>